<evidence type="ECO:0000313" key="2">
    <source>
        <dbReference type="Proteomes" id="UP000481037"/>
    </source>
</evidence>
<organism evidence="1 2">
    <name type="scientific">Duganella alba</name>
    <dbReference type="NCBI Taxonomy" id="2666081"/>
    <lineage>
        <taxon>Bacteria</taxon>
        <taxon>Pseudomonadati</taxon>
        <taxon>Pseudomonadota</taxon>
        <taxon>Betaproteobacteria</taxon>
        <taxon>Burkholderiales</taxon>
        <taxon>Oxalobacteraceae</taxon>
        <taxon>Telluria group</taxon>
        <taxon>Duganella</taxon>
    </lineage>
</organism>
<dbReference type="InterPro" id="IPR047610">
    <property type="entry name" value="ImuA_translesion"/>
</dbReference>
<dbReference type="SUPFAM" id="SSF52540">
    <property type="entry name" value="P-loop containing nucleoside triphosphate hydrolases"/>
    <property type="match status" value="1"/>
</dbReference>
<dbReference type="EMBL" id="WKJM01000007">
    <property type="protein sequence ID" value="MRX08225.1"/>
    <property type="molecule type" value="Genomic_DNA"/>
</dbReference>
<proteinExistence type="predicted"/>
<accession>A0A6L5QER1</accession>
<comment type="caution">
    <text evidence="1">The sequence shown here is derived from an EMBL/GenBank/DDBJ whole genome shotgun (WGS) entry which is preliminary data.</text>
</comment>
<gene>
    <name evidence="1" type="primary">imuA</name>
    <name evidence="1" type="ORF">GJ697_10300</name>
</gene>
<dbReference type="InterPro" id="IPR017166">
    <property type="entry name" value="UCP037290"/>
</dbReference>
<evidence type="ECO:0000313" key="1">
    <source>
        <dbReference type="EMBL" id="MRX08225.1"/>
    </source>
</evidence>
<protein>
    <submittedName>
        <fullName evidence="1">Translesion DNA synthesis-associated protein ImuA</fullName>
    </submittedName>
</protein>
<dbReference type="InterPro" id="IPR027417">
    <property type="entry name" value="P-loop_NTPase"/>
</dbReference>
<dbReference type="Gene3D" id="3.40.50.300">
    <property type="entry name" value="P-loop containing nucleotide triphosphate hydrolases"/>
    <property type="match status" value="1"/>
</dbReference>
<dbReference type="Proteomes" id="UP000481037">
    <property type="component" value="Unassembled WGS sequence"/>
</dbReference>
<keyword evidence="2" id="KW-1185">Reference proteome</keyword>
<dbReference type="RefSeq" id="WP_154364651.1">
    <property type="nucleotide sequence ID" value="NZ_WKJM01000007.1"/>
</dbReference>
<sequence length="230" mass="24524">MTHPETLHPSLWRADQLAHSATRCMDTGFAALSAQLPGGGWPLGTLIDLLVQQHGIGELRLLQPALAALDKRPVVLLQPPHEPQALALAALGIEPSQLLWVRSGAKASDALWAAEQILRSGCCGALLLWQKHARGETLRRLHLAAQSGETLFCMVRPLAAAQDASPAPLRLSLKPAAGGVDIGFVKRRGPQRDAPLFLPLTPALLQRHAPLDRHTPATAPARSILPALVG</sequence>
<dbReference type="NCBIfam" id="NF033429">
    <property type="entry name" value="ImuA_translesion"/>
    <property type="match status" value="1"/>
</dbReference>
<dbReference type="AlphaFoldDB" id="A0A6L5QER1"/>
<name>A0A6L5QER1_9BURK</name>
<reference evidence="1 2" key="1">
    <citation type="submission" date="2019-11" db="EMBL/GenBank/DDBJ databases">
        <title>Novel species isolated from a subtropical stream in China.</title>
        <authorList>
            <person name="Lu H."/>
        </authorList>
    </citation>
    <scope>NUCLEOTIDE SEQUENCE [LARGE SCALE GENOMIC DNA]</scope>
    <source>
        <strain evidence="1 2">FT25W</strain>
    </source>
</reference>
<dbReference type="PIRSF" id="PIRSF037290">
    <property type="entry name" value="UCP037290"/>
    <property type="match status" value="1"/>
</dbReference>